<feature type="domain" description="Uroporphyrinogen decarboxylase (URO-D)" evidence="2">
    <location>
        <begin position="91"/>
        <end position="338"/>
    </location>
</feature>
<dbReference type="AlphaFoldDB" id="A0A7S7NTF4"/>
<gene>
    <name evidence="3" type="ORF">IRI77_05430</name>
</gene>
<dbReference type="PANTHER" id="PTHR47099">
    <property type="entry name" value="METHYLCOBAMIDE:COM METHYLTRANSFERASE MTBA"/>
    <property type="match status" value="1"/>
</dbReference>
<sequence length="343" mass="38323">MDRRKFLALAPLGAGALIAGRSALAAAPANKRERMLQWLAGKTDPNYTPAAFFLHFGPQYKTGSAAARRHMEYFRATDMDFVKIQFEQTYDRQPNLNTPADWANLKLQKLDFYEAQLQTVRDLVRDAKKDALILMTLYSPYMCAGHCATAPLLHKHLEENPEAVKRGMEILTESQMLFVRACIKAGVDGFYMSTQGSEAKQFSTPKVFANYVKPFDLVAMKEISSSCPFNILHVCDYNAPYSGYEATLDYPGQVVNCNPKLIGKQLALPEIAKMFKRPFMGGLDRHNLLAAATPQQLNEEVQRVVKSAPPQFILGADCTVAGDTDWKRLRQIIDAAHHSGQKA</sequence>
<evidence type="ECO:0000313" key="4">
    <source>
        <dbReference type="Proteomes" id="UP000593892"/>
    </source>
</evidence>
<protein>
    <recommendedName>
        <fullName evidence="2">Uroporphyrinogen decarboxylase (URO-D) domain-containing protein</fullName>
    </recommendedName>
</protein>
<evidence type="ECO:0000313" key="3">
    <source>
        <dbReference type="EMBL" id="QOY89398.1"/>
    </source>
</evidence>
<reference evidence="3 4" key="1">
    <citation type="submission" date="2020-10" db="EMBL/GenBank/DDBJ databases">
        <title>Complete genome sequence of Paludibaculum fermentans P105T, a facultatively anaerobic acidobacterium capable of dissimilatory Fe(III) reduction.</title>
        <authorList>
            <person name="Dedysh S.N."/>
            <person name="Beletsky A.V."/>
            <person name="Kulichevskaya I.S."/>
            <person name="Mardanov A.V."/>
            <person name="Ravin N.V."/>
        </authorList>
    </citation>
    <scope>NUCLEOTIDE SEQUENCE [LARGE SCALE GENOMIC DNA]</scope>
    <source>
        <strain evidence="3 4">P105</strain>
    </source>
</reference>
<feature type="signal peptide" evidence="1">
    <location>
        <begin position="1"/>
        <end position="25"/>
    </location>
</feature>
<dbReference type="InterPro" id="IPR038071">
    <property type="entry name" value="UROD/MetE-like_sf"/>
</dbReference>
<proteinExistence type="predicted"/>
<keyword evidence="4" id="KW-1185">Reference proteome</keyword>
<dbReference type="KEGG" id="pfer:IRI77_05430"/>
<dbReference type="PROSITE" id="PS51318">
    <property type="entry name" value="TAT"/>
    <property type="match status" value="1"/>
</dbReference>
<dbReference type="EMBL" id="CP063849">
    <property type="protein sequence ID" value="QOY89398.1"/>
    <property type="molecule type" value="Genomic_DNA"/>
</dbReference>
<keyword evidence="1" id="KW-0732">Signal</keyword>
<organism evidence="3 4">
    <name type="scientific">Paludibaculum fermentans</name>
    <dbReference type="NCBI Taxonomy" id="1473598"/>
    <lineage>
        <taxon>Bacteria</taxon>
        <taxon>Pseudomonadati</taxon>
        <taxon>Acidobacteriota</taxon>
        <taxon>Terriglobia</taxon>
        <taxon>Bryobacterales</taxon>
        <taxon>Bryobacteraceae</taxon>
        <taxon>Paludibaculum</taxon>
    </lineage>
</organism>
<evidence type="ECO:0000259" key="2">
    <source>
        <dbReference type="Pfam" id="PF01208"/>
    </source>
</evidence>
<dbReference type="Proteomes" id="UP000593892">
    <property type="component" value="Chromosome"/>
</dbReference>
<feature type="chain" id="PRO_5032393449" description="Uroporphyrinogen decarboxylase (URO-D) domain-containing protein" evidence="1">
    <location>
        <begin position="26"/>
        <end position="343"/>
    </location>
</feature>
<dbReference type="InterPro" id="IPR052024">
    <property type="entry name" value="Methanogen_methyltrans"/>
</dbReference>
<dbReference type="GO" id="GO:0006779">
    <property type="term" value="P:porphyrin-containing compound biosynthetic process"/>
    <property type="evidence" value="ECO:0007669"/>
    <property type="project" value="InterPro"/>
</dbReference>
<dbReference type="InterPro" id="IPR000257">
    <property type="entry name" value="Uroporphyrinogen_deCOase"/>
</dbReference>
<dbReference type="PANTHER" id="PTHR47099:SF1">
    <property type="entry name" value="METHYLCOBAMIDE:COM METHYLTRANSFERASE MTBA"/>
    <property type="match status" value="1"/>
</dbReference>
<dbReference type="Gene3D" id="3.20.20.210">
    <property type="match status" value="1"/>
</dbReference>
<dbReference type="InterPro" id="IPR006311">
    <property type="entry name" value="TAT_signal"/>
</dbReference>
<accession>A0A7S7NTF4</accession>
<evidence type="ECO:0000256" key="1">
    <source>
        <dbReference type="SAM" id="SignalP"/>
    </source>
</evidence>
<dbReference type="Pfam" id="PF01208">
    <property type="entry name" value="URO-D"/>
    <property type="match status" value="1"/>
</dbReference>
<dbReference type="GO" id="GO:0004853">
    <property type="term" value="F:uroporphyrinogen decarboxylase activity"/>
    <property type="evidence" value="ECO:0007669"/>
    <property type="project" value="InterPro"/>
</dbReference>
<dbReference type="SUPFAM" id="SSF51726">
    <property type="entry name" value="UROD/MetE-like"/>
    <property type="match status" value="1"/>
</dbReference>
<name>A0A7S7NTF4_PALFE</name>
<dbReference type="RefSeq" id="WP_194451060.1">
    <property type="nucleotide sequence ID" value="NZ_CP063849.1"/>
</dbReference>